<dbReference type="UniPathway" id="UPA00252"/>
<dbReference type="NCBIfam" id="TIGR00540">
    <property type="entry name" value="TPR_hemY_coli"/>
    <property type="match status" value="1"/>
</dbReference>
<reference evidence="12 13" key="1">
    <citation type="submission" date="2016-10" db="EMBL/GenBank/DDBJ databases">
        <authorList>
            <person name="de Groot N.N."/>
        </authorList>
    </citation>
    <scope>NUCLEOTIDE SEQUENCE [LARGE SCALE GENOMIC DNA]</scope>
    <source>
        <strain evidence="12 13">DSM 18438</strain>
    </source>
</reference>
<comment type="function">
    <text evidence="1">Involved in a late step of protoheme IX synthesis.</text>
</comment>
<comment type="pathway">
    <text evidence="3">Porphyrin-containing compound metabolism; protoheme biosynthesis.</text>
</comment>
<feature type="transmembrane region" description="Helical" evidence="10">
    <location>
        <begin position="42"/>
        <end position="68"/>
    </location>
</feature>
<dbReference type="EMBL" id="FOLH01000004">
    <property type="protein sequence ID" value="SFC31593.1"/>
    <property type="molecule type" value="Genomic_DNA"/>
</dbReference>
<evidence type="ECO:0000256" key="4">
    <source>
        <dbReference type="ARBA" id="ARBA00022475"/>
    </source>
</evidence>
<keyword evidence="6 10" id="KW-0812">Transmembrane</keyword>
<dbReference type="RefSeq" id="WP_091963440.1">
    <property type="nucleotide sequence ID" value="NZ_FOLH01000004.1"/>
</dbReference>
<keyword evidence="13" id="KW-1185">Reference proteome</keyword>
<evidence type="ECO:0000256" key="8">
    <source>
        <dbReference type="ARBA" id="ARBA00023136"/>
    </source>
</evidence>
<dbReference type="SUPFAM" id="SSF48452">
    <property type="entry name" value="TPR-like"/>
    <property type="match status" value="1"/>
</dbReference>
<evidence type="ECO:0000256" key="7">
    <source>
        <dbReference type="ARBA" id="ARBA00022989"/>
    </source>
</evidence>
<keyword evidence="9" id="KW-0627">Porphyrin biosynthesis</keyword>
<dbReference type="InterPro" id="IPR005254">
    <property type="entry name" value="Heme_biosyn_assoc_TPR_pro"/>
</dbReference>
<keyword evidence="4" id="KW-1003">Cell membrane</keyword>
<evidence type="ECO:0000259" key="11">
    <source>
        <dbReference type="Pfam" id="PF07219"/>
    </source>
</evidence>
<dbReference type="AlphaFoldDB" id="A0A1I1ICY3"/>
<evidence type="ECO:0000256" key="2">
    <source>
        <dbReference type="ARBA" id="ARBA00004429"/>
    </source>
</evidence>
<feature type="domain" description="HemY N-terminal" evidence="11">
    <location>
        <begin position="27"/>
        <end position="135"/>
    </location>
</feature>
<gene>
    <name evidence="12" type="ORF">SAMN05660443_2218</name>
</gene>
<name>A0A1I1ICY3_9GAMM</name>
<dbReference type="Gene3D" id="1.25.40.10">
    <property type="entry name" value="Tetratricopeptide repeat domain"/>
    <property type="match status" value="2"/>
</dbReference>
<organism evidence="12 13">
    <name type="scientific">Marinospirillum celere</name>
    <dbReference type="NCBI Taxonomy" id="1122252"/>
    <lineage>
        <taxon>Bacteria</taxon>
        <taxon>Pseudomonadati</taxon>
        <taxon>Pseudomonadota</taxon>
        <taxon>Gammaproteobacteria</taxon>
        <taxon>Oceanospirillales</taxon>
        <taxon>Oceanospirillaceae</taxon>
        <taxon>Marinospirillum</taxon>
    </lineage>
</organism>
<dbReference type="GO" id="GO:0005886">
    <property type="term" value="C:plasma membrane"/>
    <property type="evidence" value="ECO:0007669"/>
    <property type="project" value="UniProtKB-SubCell"/>
</dbReference>
<evidence type="ECO:0000256" key="1">
    <source>
        <dbReference type="ARBA" id="ARBA00002962"/>
    </source>
</evidence>
<evidence type="ECO:0000256" key="5">
    <source>
        <dbReference type="ARBA" id="ARBA00022519"/>
    </source>
</evidence>
<evidence type="ECO:0000256" key="9">
    <source>
        <dbReference type="ARBA" id="ARBA00023244"/>
    </source>
</evidence>
<evidence type="ECO:0000256" key="6">
    <source>
        <dbReference type="ARBA" id="ARBA00022692"/>
    </source>
</evidence>
<dbReference type="OrthoDB" id="7053339at2"/>
<accession>A0A1I1ICY3</accession>
<evidence type="ECO:0000256" key="3">
    <source>
        <dbReference type="ARBA" id="ARBA00004744"/>
    </source>
</evidence>
<protein>
    <submittedName>
        <fullName evidence="12">HemY protein</fullName>
    </submittedName>
</protein>
<keyword evidence="7 10" id="KW-1133">Transmembrane helix</keyword>
<dbReference type="STRING" id="1122252.SAMN05660443_2218"/>
<keyword evidence="8 10" id="KW-0472">Membrane</keyword>
<dbReference type="Proteomes" id="UP000199058">
    <property type="component" value="Unassembled WGS sequence"/>
</dbReference>
<sequence length="411" mass="47141">MIRKGLFILLILALAVLAGQQLLKGSGYLLLVLPDGSTSIEMSFWTGLILLIVSWFLAAWIFNLLGWLSHPLAGLKQKRERYQGQKALKLTVKGLKELAEGHWRKARKLLVKSAKHSGAQLINYLAAAQAAHYEGRAEEAEKLLRAAAETTPEANLAVDFSQARIQLDHGHYEQALATLVRLHQKVPNHPLVLRQLKEVHFALADWKPLMQLLPEFRKYRIFSDRELDLLERQVYLRRFDELLRSAPKEAAFKAIRELWDTLPARLKTEDELVLAYSRVLVKHQKASDAEQLLKRTLRHHWSPSLVEEYGLLPEQAEPKRRLLEAENWLQERPNDAVLLHSLARISQQLGLWGKALEYYQASLRLEAKEQVYAEISRLYAALGDEPKGNFYNQLAMQGVHRQLPELPLPQK</sequence>
<keyword evidence="5" id="KW-0997">Cell inner membrane</keyword>
<dbReference type="Pfam" id="PF07219">
    <property type="entry name" value="HemY_N"/>
    <property type="match status" value="1"/>
</dbReference>
<dbReference type="InterPro" id="IPR010817">
    <property type="entry name" value="HemY_N"/>
</dbReference>
<evidence type="ECO:0000313" key="13">
    <source>
        <dbReference type="Proteomes" id="UP000199058"/>
    </source>
</evidence>
<evidence type="ECO:0000256" key="10">
    <source>
        <dbReference type="SAM" id="Phobius"/>
    </source>
</evidence>
<dbReference type="GO" id="GO:0006779">
    <property type="term" value="P:porphyrin-containing compound biosynthetic process"/>
    <property type="evidence" value="ECO:0007669"/>
    <property type="project" value="UniProtKB-KW"/>
</dbReference>
<evidence type="ECO:0000313" key="12">
    <source>
        <dbReference type="EMBL" id="SFC31593.1"/>
    </source>
</evidence>
<dbReference type="GO" id="GO:0042168">
    <property type="term" value="P:heme metabolic process"/>
    <property type="evidence" value="ECO:0007669"/>
    <property type="project" value="InterPro"/>
</dbReference>
<comment type="subcellular location">
    <subcellularLocation>
        <location evidence="2">Cell inner membrane</location>
        <topology evidence="2">Multi-pass membrane protein</topology>
    </subcellularLocation>
</comment>
<proteinExistence type="predicted"/>
<dbReference type="InterPro" id="IPR011990">
    <property type="entry name" value="TPR-like_helical_dom_sf"/>
</dbReference>